<dbReference type="AlphaFoldDB" id="A0A6B1F404"/>
<dbReference type="Gene3D" id="3.40.50.1000">
    <property type="entry name" value="HAD superfamily/HAD-like"/>
    <property type="match status" value="1"/>
</dbReference>
<dbReference type="InterPro" id="IPR023214">
    <property type="entry name" value="HAD_sf"/>
</dbReference>
<gene>
    <name evidence="1" type="ORF">F4162_03340</name>
</gene>
<dbReference type="GO" id="GO:0008962">
    <property type="term" value="F:phosphatidylglycerophosphatase activity"/>
    <property type="evidence" value="ECO:0007669"/>
    <property type="project" value="InterPro"/>
</dbReference>
<dbReference type="InterPro" id="IPR006549">
    <property type="entry name" value="HAD-SF_hydro_IIIA"/>
</dbReference>
<protein>
    <submittedName>
        <fullName evidence="1">YqeG family HAD IIIA-type phosphatase</fullName>
    </submittedName>
</protein>
<dbReference type="InterPro" id="IPR036412">
    <property type="entry name" value="HAD-like_sf"/>
</dbReference>
<dbReference type="SUPFAM" id="SSF56784">
    <property type="entry name" value="HAD-like"/>
    <property type="match status" value="1"/>
</dbReference>
<proteinExistence type="predicted"/>
<dbReference type="EMBL" id="VYDO01000111">
    <property type="protein sequence ID" value="MYG38040.1"/>
    <property type="molecule type" value="Genomic_DNA"/>
</dbReference>
<dbReference type="PANTHER" id="PTHR19288">
    <property type="entry name" value="4-NITROPHENYLPHOSPHATASE-RELATED"/>
    <property type="match status" value="1"/>
</dbReference>
<comment type="caution">
    <text evidence="1">The sequence shown here is derived from an EMBL/GenBank/DDBJ whole genome shotgun (WGS) entry which is preliminary data.</text>
</comment>
<sequence length="185" mass="20763">MPFLHKATQWLQPSCIVAGPVTAIDPQTLWGKGIRGLVLDVDRTLTPRRQLVLPETVRSWIEQVRPRFKLHLLSNNPSRKRILWVARQLDLPYCLAARKPSRRSLRQALKTINLPPSQVAMVGDRLFTDVLAGNRMGMMSLLVKPIAPDGQPSRQDRLYRMELRLLRALGCSTATGSDLPGPTDG</sequence>
<name>A0A6B1F404_9SYNE</name>
<dbReference type="GO" id="GO:0005737">
    <property type="term" value="C:cytoplasm"/>
    <property type="evidence" value="ECO:0007669"/>
    <property type="project" value="TreeGrafter"/>
</dbReference>
<reference evidence="1" key="1">
    <citation type="submission" date="2019-09" db="EMBL/GenBank/DDBJ databases">
        <title>Characterisation of the sponge microbiome using genome-centric metagenomics.</title>
        <authorList>
            <person name="Engelberts J.P."/>
            <person name="Robbins S.J."/>
            <person name="De Goeij J.M."/>
            <person name="Aranda M."/>
            <person name="Bell S.C."/>
            <person name="Webster N.S."/>
        </authorList>
    </citation>
    <scope>NUCLEOTIDE SEQUENCE</scope>
    <source>
        <strain evidence="1">SB0676_bin_10</strain>
    </source>
</reference>
<organism evidence="1">
    <name type="scientific">Synechococcus sp. SB0676_bin_10</name>
    <dbReference type="NCBI Taxonomy" id="2604869"/>
    <lineage>
        <taxon>Bacteria</taxon>
        <taxon>Bacillati</taxon>
        <taxon>Cyanobacteriota</taxon>
        <taxon>Cyanophyceae</taxon>
        <taxon>Synechococcales</taxon>
        <taxon>Synechococcaceae</taxon>
        <taxon>Synechococcus</taxon>
    </lineage>
</organism>
<dbReference type="CDD" id="cd16416">
    <property type="entry name" value="HAD_BsYqeG-like"/>
    <property type="match status" value="1"/>
</dbReference>
<dbReference type="InterPro" id="IPR010021">
    <property type="entry name" value="PGPP1/Gep4"/>
</dbReference>
<evidence type="ECO:0000313" key="1">
    <source>
        <dbReference type="EMBL" id="MYG38040.1"/>
    </source>
</evidence>
<dbReference type="Pfam" id="PF13242">
    <property type="entry name" value="Hydrolase_like"/>
    <property type="match status" value="1"/>
</dbReference>
<dbReference type="NCBIfam" id="TIGR01668">
    <property type="entry name" value="YqeG_hyp_ppase"/>
    <property type="match status" value="1"/>
</dbReference>
<dbReference type="PANTHER" id="PTHR19288:SF25">
    <property type="entry name" value="PHOSPHATIDYLGLYCEROPHOSPHATASE GEP4, MITOCHONDRIAL"/>
    <property type="match status" value="1"/>
</dbReference>
<dbReference type="NCBIfam" id="TIGR01662">
    <property type="entry name" value="HAD-SF-IIIA"/>
    <property type="match status" value="1"/>
</dbReference>
<accession>A0A6B1F404</accession>